<organism evidence="1 2">
    <name type="scientific">Arabidopsis thaliana</name>
    <name type="common">Mouse-ear cress</name>
    <dbReference type="NCBI Taxonomy" id="3702"/>
    <lineage>
        <taxon>Eukaryota</taxon>
        <taxon>Viridiplantae</taxon>
        <taxon>Streptophyta</taxon>
        <taxon>Embryophyta</taxon>
        <taxon>Tracheophyta</taxon>
        <taxon>Spermatophyta</taxon>
        <taxon>Magnoliopsida</taxon>
        <taxon>eudicotyledons</taxon>
        <taxon>Gunneridae</taxon>
        <taxon>Pentapetalae</taxon>
        <taxon>rosids</taxon>
        <taxon>malvids</taxon>
        <taxon>Brassicales</taxon>
        <taxon>Brassicaceae</taxon>
        <taxon>Camelineae</taxon>
        <taxon>Arabidopsis</taxon>
    </lineage>
</organism>
<name>A0A178VIG1_ARATH</name>
<accession>A0A178VIG1</accession>
<sequence>MSPITCGVKSSSLSFAQDARANKDLRLHQFGCSRWWSFHGVGDSLTNFEPVLIDQIQKISGLFTLDWRSA</sequence>
<dbReference type="Proteomes" id="UP000078284">
    <property type="component" value="Chromosome 3"/>
</dbReference>
<proteinExistence type="predicted"/>
<protein>
    <submittedName>
        <fullName evidence="1">Uncharacterized protein</fullName>
    </submittedName>
</protein>
<dbReference type="EMBL" id="LUHQ01000003">
    <property type="protein sequence ID" value="OAP05105.1"/>
    <property type="molecule type" value="Genomic_DNA"/>
</dbReference>
<gene>
    <name evidence="1" type="ordered locus">AXX17_At3g34720</name>
</gene>
<comment type="caution">
    <text evidence="1">The sequence shown here is derived from an EMBL/GenBank/DDBJ whole genome shotgun (WGS) entry which is preliminary data.</text>
</comment>
<evidence type="ECO:0000313" key="2">
    <source>
        <dbReference type="Proteomes" id="UP000078284"/>
    </source>
</evidence>
<evidence type="ECO:0000313" key="1">
    <source>
        <dbReference type="EMBL" id="OAP05105.1"/>
    </source>
</evidence>
<reference evidence="2" key="1">
    <citation type="journal article" date="2016" name="Proc. Natl. Acad. Sci. U.S.A.">
        <title>Chromosome-level assembly of Arabidopsis thaliana Ler reveals the extent of translocation and inversion polymorphisms.</title>
        <authorList>
            <person name="Zapata L."/>
            <person name="Ding J."/>
            <person name="Willing E.M."/>
            <person name="Hartwig B."/>
            <person name="Bezdan D."/>
            <person name="Jiao W.B."/>
            <person name="Patel V."/>
            <person name="Velikkakam James G."/>
            <person name="Koornneef M."/>
            <person name="Ossowski S."/>
            <person name="Schneeberger K."/>
        </authorList>
    </citation>
    <scope>NUCLEOTIDE SEQUENCE [LARGE SCALE GENOMIC DNA]</scope>
    <source>
        <strain evidence="2">cv. Landsberg erecta</strain>
    </source>
</reference>
<dbReference type="AlphaFoldDB" id="A0A178VIG1"/>